<keyword evidence="2" id="KW-0732">Signal</keyword>
<organism evidence="4 5">
    <name type="scientific">Wenzhouxiangella limi</name>
    <dbReference type="NCBI Taxonomy" id="2707351"/>
    <lineage>
        <taxon>Bacteria</taxon>
        <taxon>Pseudomonadati</taxon>
        <taxon>Pseudomonadota</taxon>
        <taxon>Gammaproteobacteria</taxon>
        <taxon>Chromatiales</taxon>
        <taxon>Wenzhouxiangellaceae</taxon>
        <taxon>Wenzhouxiangella</taxon>
    </lineage>
</organism>
<feature type="region of interest" description="Disordered" evidence="1">
    <location>
        <begin position="161"/>
        <end position="182"/>
    </location>
</feature>
<dbReference type="GO" id="GO:0016740">
    <property type="term" value="F:transferase activity"/>
    <property type="evidence" value="ECO:0007669"/>
    <property type="project" value="UniProtKB-KW"/>
</dbReference>
<dbReference type="InterPro" id="IPR036873">
    <property type="entry name" value="Rhodanese-like_dom_sf"/>
</dbReference>
<dbReference type="RefSeq" id="WP_164210807.1">
    <property type="nucleotide sequence ID" value="NZ_JAAGSC010000039.1"/>
</dbReference>
<dbReference type="Proteomes" id="UP000484885">
    <property type="component" value="Unassembled WGS sequence"/>
</dbReference>
<proteinExistence type="predicted"/>
<dbReference type="PROSITE" id="PS50206">
    <property type="entry name" value="RHODANESE_3"/>
    <property type="match status" value="1"/>
</dbReference>
<dbReference type="InterPro" id="IPR001763">
    <property type="entry name" value="Rhodanese-like_dom"/>
</dbReference>
<name>A0A845UZR1_9GAMM</name>
<dbReference type="Pfam" id="PF00581">
    <property type="entry name" value="Rhodanese"/>
    <property type="match status" value="1"/>
</dbReference>
<feature type="chain" id="PRO_5032277943" evidence="2">
    <location>
        <begin position="21"/>
        <end position="182"/>
    </location>
</feature>
<feature type="compositionally biased region" description="Basic and acidic residues" evidence="1">
    <location>
        <begin position="173"/>
        <end position="182"/>
    </location>
</feature>
<feature type="signal peptide" evidence="2">
    <location>
        <begin position="1"/>
        <end position="20"/>
    </location>
</feature>
<keyword evidence="4" id="KW-0808">Transferase</keyword>
<dbReference type="EMBL" id="JAAGSC010000039">
    <property type="protein sequence ID" value="NDY95420.1"/>
    <property type="molecule type" value="Genomic_DNA"/>
</dbReference>
<gene>
    <name evidence="4" type="ORF">G3I74_06745</name>
</gene>
<evidence type="ECO:0000259" key="3">
    <source>
        <dbReference type="PROSITE" id="PS50206"/>
    </source>
</evidence>
<comment type="caution">
    <text evidence="4">The sequence shown here is derived from an EMBL/GenBank/DDBJ whole genome shotgun (WGS) entry which is preliminary data.</text>
</comment>
<evidence type="ECO:0000256" key="1">
    <source>
        <dbReference type="SAM" id="MobiDB-lite"/>
    </source>
</evidence>
<dbReference type="Gene3D" id="3.40.250.10">
    <property type="entry name" value="Rhodanese-like domain"/>
    <property type="match status" value="1"/>
</dbReference>
<reference evidence="4 5" key="1">
    <citation type="submission" date="2020-02" db="EMBL/GenBank/DDBJ databases">
        <authorList>
            <person name="Zhang X.-Y."/>
        </authorList>
    </citation>
    <scope>NUCLEOTIDE SEQUENCE [LARGE SCALE GENOMIC DNA]</scope>
    <source>
        <strain evidence="4 5">C33</strain>
    </source>
</reference>
<evidence type="ECO:0000313" key="5">
    <source>
        <dbReference type="Proteomes" id="UP000484885"/>
    </source>
</evidence>
<sequence>MSRWMLVLITCAWLASSAWADDFAMSATEAFETVSDPDRDVLFIDVRDPVEIMFIGWTDSVDINIPFLLVDRNGWNADSGSFPMPRNPDFAAQVEAALAEHGLARDALIITMCRSGSGRGEPSARFLQEAGFPNVRYVRHGFQGDRIEQGEQAGMRLKNGWRNEGLPWQPRMNPDKIHRPGA</sequence>
<evidence type="ECO:0000256" key="2">
    <source>
        <dbReference type="SAM" id="SignalP"/>
    </source>
</evidence>
<feature type="domain" description="Rhodanese" evidence="3">
    <location>
        <begin position="37"/>
        <end position="154"/>
    </location>
</feature>
<keyword evidence="5" id="KW-1185">Reference proteome</keyword>
<dbReference type="SUPFAM" id="SSF52821">
    <property type="entry name" value="Rhodanese/Cell cycle control phosphatase"/>
    <property type="match status" value="1"/>
</dbReference>
<protein>
    <submittedName>
        <fullName evidence="4">Sulfurtransferase</fullName>
    </submittedName>
</protein>
<accession>A0A845UZR1</accession>
<evidence type="ECO:0000313" key="4">
    <source>
        <dbReference type="EMBL" id="NDY95420.1"/>
    </source>
</evidence>
<dbReference type="AlphaFoldDB" id="A0A845UZR1"/>